<sequence>MAFIFSVYIILLLNTPSIFSIKTTTFDVSSSLHQTQTLFSNSQNSLPDSLITRSDSTHSLQTNLSHLILPLHSHLSLYKPTHKNYTQLTLSRLAHDSVRVNSLTSELNHDSGRVNSSNSLTAQKNLQTPVTAGTRQGSGEYFTRIGIGTPAKEYYMVIDTGSDVIWIQCEPCTNCYQQSDPIFNPIDSSTYETVSCNSPQCNSLDLPSCTLLTATCLYQVDYGDGSTTVGNLATETVTFGRSGTVPNVAIGCGHENHGLFSGAAGLIGLGGAALSLPSQINAKTISYCLVNRDSVDSSTLEFNSASPSDSVTAPLLKNHKLPTYFYIGMTGIIVGDEEVAIPKGCFEIDRLGRGGIILDSGTAVTRLTTQVYDSVRDSFAKAASQLPSSSGFDIFDTCYDLGKLKKVEVPTVSFVFTGGKTLWLKTSNYLVPVDGKGKYCFAFAATPRSLSIIGNIQQQGIRVSYDIANSLVSFSPDSC</sequence>
<evidence type="ECO:0000256" key="2">
    <source>
        <dbReference type="ARBA" id="ARBA00022670"/>
    </source>
</evidence>
<reference evidence="7" key="2">
    <citation type="submission" date="2022-03" db="EMBL/GenBank/DDBJ databases">
        <title>Draft title - Genomic analysis of global carrot germplasm unveils the trajectory of domestication and the origin of high carotenoid orange carrot.</title>
        <authorList>
            <person name="Iorizzo M."/>
            <person name="Ellison S."/>
            <person name="Senalik D."/>
            <person name="Macko-Podgorni A."/>
            <person name="Grzebelus D."/>
            <person name="Bostan H."/>
            <person name="Rolling W."/>
            <person name="Curaba J."/>
            <person name="Simon P."/>
        </authorList>
    </citation>
    <scope>NUCLEOTIDE SEQUENCE</scope>
    <source>
        <tissue evidence="7">Leaf</tissue>
    </source>
</reference>
<dbReference type="Gramene" id="KZN02788">
    <property type="protein sequence ID" value="KZN02788"/>
    <property type="gene ID" value="DCAR_011544"/>
</dbReference>
<organism evidence="7 8">
    <name type="scientific">Daucus carota subsp. sativus</name>
    <name type="common">Carrot</name>
    <dbReference type="NCBI Taxonomy" id="79200"/>
    <lineage>
        <taxon>Eukaryota</taxon>
        <taxon>Viridiplantae</taxon>
        <taxon>Streptophyta</taxon>
        <taxon>Embryophyta</taxon>
        <taxon>Tracheophyta</taxon>
        <taxon>Spermatophyta</taxon>
        <taxon>Magnoliopsida</taxon>
        <taxon>eudicotyledons</taxon>
        <taxon>Gunneridae</taxon>
        <taxon>Pentapetalae</taxon>
        <taxon>asterids</taxon>
        <taxon>campanulids</taxon>
        <taxon>Apiales</taxon>
        <taxon>Apiaceae</taxon>
        <taxon>Apioideae</taxon>
        <taxon>Scandiceae</taxon>
        <taxon>Daucinae</taxon>
        <taxon>Daucus</taxon>
        <taxon>Daucus sect. Daucus</taxon>
    </lineage>
</organism>
<dbReference type="InterPro" id="IPR032861">
    <property type="entry name" value="TAXi_N"/>
</dbReference>
<dbReference type="PROSITE" id="PS51767">
    <property type="entry name" value="PEPTIDASE_A1"/>
    <property type="match status" value="1"/>
</dbReference>
<name>A0A166BRT6_DAUCS</name>
<keyword evidence="4" id="KW-0064">Aspartyl protease</keyword>
<dbReference type="InterPro" id="IPR033121">
    <property type="entry name" value="PEPTIDASE_A1"/>
</dbReference>
<keyword evidence="8" id="KW-1185">Reference proteome</keyword>
<dbReference type="FunFam" id="2.40.70.10:FF:000010">
    <property type="entry name" value="Aspartyl protease family protein 2"/>
    <property type="match status" value="1"/>
</dbReference>
<dbReference type="SUPFAM" id="SSF50630">
    <property type="entry name" value="Acid proteases"/>
    <property type="match status" value="1"/>
</dbReference>
<dbReference type="Proteomes" id="UP000077755">
    <property type="component" value="Chromosome 3"/>
</dbReference>
<dbReference type="KEGG" id="dcr:108211289"/>
<keyword evidence="2" id="KW-0645">Protease</keyword>
<keyword evidence="3" id="KW-0732">Signal</keyword>
<dbReference type="EMBL" id="CP093345">
    <property type="protein sequence ID" value="WOG93762.1"/>
    <property type="molecule type" value="Genomic_DNA"/>
</dbReference>
<dbReference type="InterPro" id="IPR021109">
    <property type="entry name" value="Peptidase_aspartic_dom_sf"/>
</dbReference>
<dbReference type="OrthoDB" id="2747330at2759"/>
<evidence type="ECO:0000313" key="8">
    <source>
        <dbReference type="Proteomes" id="UP000077755"/>
    </source>
</evidence>
<dbReference type="Gene3D" id="2.40.70.10">
    <property type="entry name" value="Acid Proteases"/>
    <property type="match status" value="2"/>
</dbReference>
<evidence type="ECO:0000256" key="1">
    <source>
        <dbReference type="ARBA" id="ARBA00007447"/>
    </source>
</evidence>
<keyword evidence="6" id="KW-0238">DNA-binding</keyword>
<dbReference type="Pfam" id="PF14543">
    <property type="entry name" value="TAXi_N"/>
    <property type="match status" value="1"/>
</dbReference>
<dbReference type="AlphaFoldDB" id="A0A166BRT6"/>
<evidence type="ECO:0000256" key="4">
    <source>
        <dbReference type="ARBA" id="ARBA00022750"/>
    </source>
</evidence>
<evidence type="ECO:0000256" key="3">
    <source>
        <dbReference type="ARBA" id="ARBA00022729"/>
    </source>
</evidence>
<dbReference type="GO" id="GO:0004190">
    <property type="term" value="F:aspartic-type endopeptidase activity"/>
    <property type="evidence" value="ECO:0007669"/>
    <property type="project" value="UniProtKB-KW"/>
</dbReference>
<accession>A0A166BRT6</accession>
<dbReference type="Pfam" id="PF14541">
    <property type="entry name" value="TAXi_C"/>
    <property type="match status" value="1"/>
</dbReference>
<dbReference type="GO" id="GO:0006508">
    <property type="term" value="P:proteolysis"/>
    <property type="evidence" value="ECO:0007669"/>
    <property type="project" value="UniProtKB-KW"/>
</dbReference>
<dbReference type="GO" id="GO:0003677">
    <property type="term" value="F:DNA binding"/>
    <property type="evidence" value="ECO:0007669"/>
    <property type="project" value="UniProtKB-KW"/>
</dbReference>
<dbReference type="OMA" id="CASENTC"/>
<dbReference type="InterPro" id="IPR032799">
    <property type="entry name" value="TAXi_C"/>
</dbReference>
<gene>
    <name evidence="7" type="ORF">DCAR_0313049</name>
</gene>
<evidence type="ECO:0000313" key="7">
    <source>
        <dbReference type="EMBL" id="WOG93762.1"/>
    </source>
</evidence>
<dbReference type="PANTHER" id="PTHR13683">
    <property type="entry name" value="ASPARTYL PROTEASES"/>
    <property type="match status" value="1"/>
</dbReference>
<evidence type="ECO:0000256" key="6">
    <source>
        <dbReference type="ARBA" id="ARBA00023125"/>
    </source>
</evidence>
<proteinExistence type="inferred from homology"/>
<dbReference type="PANTHER" id="PTHR13683:SF274">
    <property type="entry name" value="PROTEIN ASPARTIC PROTEASE IN GUARD CELL 1"/>
    <property type="match status" value="1"/>
</dbReference>
<dbReference type="FunFam" id="2.40.70.10:FF:000016">
    <property type="entry name" value="Probable aspartic protease At2g35615"/>
    <property type="match status" value="1"/>
</dbReference>
<reference evidence="7" key="1">
    <citation type="journal article" date="2016" name="Nat. Genet.">
        <title>A high-quality carrot genome assembly provides new insights into carotenoid accumulation and asterid genome evolution.</title>
        <authorList>
            <person name="Iorizzo M."/>
            <person name="Ellison S."/>
            <person name="Senalik D."/>
            <person name="Zeng P."/>
            <person name="Satapoomin P."/>
            <person name="Huang J."/>
            <person name="Bowman M."/>
            <person name="Iovene M."/>
            <person name="Sanseverino W."/>
            <person name="Cavagnaro P."/>
            <person name="Yildiz M."/>
            <person name="Macko-Podgorni A."/>
            <person name="Moranska E."/>
            <person name="Grzebelus E."/>
            <person name="Grzebelus D."/>
            <person name="Ashrafi H."/>
            <person name="Zheng Z."/>
            <person name="Cheng S."/>
            <person name="Spooner D."/>
            <person name="Van Deynze A."/>
            <person name="Simon P."/>
        </authorList>
    </citation>
    <scope>NUCLEOTIDE SEQUENCE</scope>
    <source>
        <tissue evidence="7">Leaf</tissue>
    </source>
</reference>
<comment type="similarity">
    <text evidence="1">Belongs to the peptidase A1 family.</text>
</comment>
<evidence type="ECO:0000256" key="5">
    <source>
        <dbReference type="ARBA" id="ARBA00022801"/>
    </source>
</evidence>
<dbReference type="InterPro" id="IPR001461">
    <property type="entry name" value="Aspartic_peptidase_A1"/>
</dbReference>
<protein>
    <submittedName>
        <fullName evidence="7">Uncharacterized protein</fullName>
    </submittedName>
</protein>
<keyword evidence="5" id="KW-0378">Hydrolase</keyword>